<dbReference type="SUPFAM" id="SSF161060">
    <property type="entry name" value="ATP synthase B chain-like"/>
    <property type="match status" value="1"/>
</dbReference>
<name>A0AA40LJU5_CNENI</name>
<keyword evidence="6 11" id="KW-0406">Ion transport</keyword>
<organism evidence="12 13">
    <name type="scientific">Cnephaeus nilssonii</name>
    <name type="common">Northern bat</name>
    <name type="synonym">Eptesicus nilssonii</name>
    <dbReference type="NCBI Taxonomy" id="3371016"/>
    <lineage>
        <taxon>Eukaryota</taxon>
        <taxon>Metazoa</taxon>
        <taxon>Chordata</taxon>
        <taxon>Craniata</taxon>
        <taxon>Vertebrata</taxon>
        <taxon>Euteleostomi</taxon>
        <taxon>Mammalia</taxon>
        <taxon>Eutheria</taxon>
        <taxon>Laurasiatheria</taxon>
        <taxon>Chiroptera</taxon>
        <taxon>Yangochiroptera</taxon>
        <taxon>Vespertilionidae</taxon>
        <taxon>Cnephaeus</taxon>
    </lineage>
</organism>
<proteinExistence type="inferred from homology"/>
<comment type="similarity">
    <text evidence="1 11">Belongs to the eukaryotic ATPase B chain family.</text>
</comment>
<evidence type="ECO:0000256" key="11">
    <source>
        <dbReference type="RuleBase" id="RU368017"/>
    </source>
</evidence>
<evidence type="ECO:0000256" key="6">
    <source>
        <dbReference type="ARBA" id="ARBA00023065"/>
    </source>
</evidence>
<dbReference type="GO" id="GO:0046933">
    <property type="term" value="F:proton-transporting ATP synthase activity, rotational mechanism"/>
    <property type="evidence" value="ECO:0007669"/>
    <property type="project" value="TreeGrafter"/>
</dbReference>
<reference evidence="12" key="1">
    <citation type="submission" date="2023-06" db="EMBL/GenBank/DDBJ databases">
        <title>Reference genome for the Northern bat (Eptesicus nilssonii), a most northern bat species.</title>
        <authorList>
            <person name="Laine V.N."/>
            <person name="Pulliainen A.T."/>
            <person name="Lilley T.M."/>
        </authorList>
    </citation>
    <scope>NUCLEOTIDE SEQUENCE</scope>
    <source>
        <strain evidence="12">BLF_Eptnil</strain>
        <tissue evidence="12">Kidney</tissue>
    </source>
</reference>
<evidence type="ECO:0000256" key="4">
    <source>
        <dbReference type="ARBA" id="ARBA00022781"/>
    </source>
</evidence>
<comment type="subcellular location">
    <subcellularLocation>
        <location evidence="11">Mitochondrion</location>
    </subcellularLocation>
    <subcellularLocation>
        <location evidence="11">Mitochondrion inner membrane</location>
    </subcellularLocation>
</comment>
<keyword evidence="4 11" id="KW-0375">Hydrogen ion transport</keyword>
<comment type="caution">
    <text evidence="12">The sequence shown here is derived from an EMBL/GenBank/DDBJ whole genome shotgun (WGS) entry which is preliminary data.</text>
</comment>
<dbReference type="InterPro" id="IPR008688">
    <property type="entry name" value="ATP_synth_Bsub_B/MI25"/>
</dbReference>
<protein>
    <recommendedName>
        <fullName evidence="11">ATP synthase subunit b</fullName>
    </recommendedName>
</protein>
<sequence length="159" mass="17944">MDMLGTVPGRQLGSFNWAPSLAPVPPLPTYGGKACHGLIPEEFFQFLYPKTSVPGPSVLRTGLSLYFLLKEIHVITPDTISAVSTIGGLTVLWPGKVTYRKRLHRVYKEAKNRLDCHISVQNTVRRKEQEHMARWVEKHVVPSIWAQQEKGRLPSALQF</sequence>
<gene>
    <name evidence="12" type="ORF">QTO34_003921</name>
</gene>
<comment type="function">
    <text evidence="9 11">Subunit b, of the mitochondrial membrane ATP synthase complex (F(1)F(0) ATP synthase or Complex V) that produces ATP from ADP in the presence of a proton gradient across the membrane which is generated by electron transport complexes of the respiratory chain. ATP synthase complex consist of a soluble F(1) head domain - the catalytic core - and a membrane F(1) domain - the membrane proton channel. These two domains are linked by a central stalk rotating inside the F(1) region and a stationary peripheral stalk. During catalysis, ATP synthesis in the catalytic domain of F(1) is coupled via a rotary mechanism of the central stalk subunits to proton translocation. In vivo, can only synthesize ATP although its ATP hydrolase activity can be activated artificially in vitro. Part of the complex F(0) domain. Part of the complex F(0) domain and the peripheric stalk, which acts as a stator to hold the catalytic alpha(3)beta(3) subcomplex and subunit a/ATP6 static relative to the rotary elements.</text>
</comment>
<dbReference type="AlphaFoldDB" id="A0AA40LJU5"/>
<comment type="subunit">
    <text evidence="11">F-type ATPases have 2 components, CF(1) - the catalytic core - and CF(0) - the membrane proton channel. CF(1) and CF(0) have multiple subunits.</text>
</comment>
<evidence type="ECO:0000256" key="7">
    <source>
        <dbReference type="ARBA" id="ARBA00023128"/>
    </source>
</evidence>
<dbReference type="InterPro" id="IPR013837">
    <property type="entry name" value="ATP_synth_F0_suB"/>
</dbReference>
<dbReference type="PANTHER" id="PTHR12733:SF3">
    <property type="entry name" value="ATP SYNTHASE F(0) COMPLEX SUBUNIT B1, MITOCHONDRIAL"/>
    <property type="match status" value="1"/>
</dbReference>
<evidence type="ECO:0000256" key="1">
    <source>
        <dbReference type="ARBA" id="ARBA00007479"/>
    </source>
</evidence>
<keyword evidence="3 11" id="KW-0138">CF(0)</keyword>
<comment type="subunit">
    <text evidence="10">Component of the ATP synthase complex composed at least of ATP5F1A/subunit alpha, ATP5F1B/subunit beta, ATP5MC1/subunit c (homooctomer), MT-ATP6/subunit a, MT-ATP8/subunit 8, ATP5ME/subunit e, ATP5MF/subunit f, ATP5MG/subunit g, ATP5MK/subunit k, ATP5MJ/subunit j, ATP5F1C/subunit gamma, ATP5F1D/subunit delta, ATP5F1E/subunit epsilon, ATP5PF/subunit F6, ATP5PB/subunit b, ATP5PD/subunit d, ATP5PO/subunit OSCP. ATP synthase complex consists of a soluble F(1) head domain (subunits alpha(3) and beta(3)) - the catalytic core - and a membrane F(0) domain - the membrane proton channel (subunits c, a, 8, e, f, g, k and j). These two domains are linked by a central stalk (subunits gamma, delta, and epsilon) rotating inside the F1 region and a stationary peripheral stalk (subunits F6, b, d, and OSCP).</text>
</comment>
<dbReference type="EMBL" id="JAULJE010000013">
    <property type="protein sequence ID" value="KAK1336121.1"/>
    <property type="molecule type" value="Genomic_DNA"/>
</dbReference>
<dbReference type="Proteomes" id="UP001177744">
    <property type="component" value="Unassembled WGS sequence"/>
</dbReference>
<accession>A0AA40LJU5</accession>
<keyword evidence="5 11" id="KW-0999">Mitochondrion inner membrane</keyword>
<dbReference type="PANTHER" id="PTHR12733">
    <property type="entry name" value="MITOCHONDRIAL ATP SYNTHASE B CHAIN"/>
    <property type="match status" value="1"/>
</dbReference>
<evidence type="ECO:0000256" key="5">
    <source>
        <dbReference type="ARBA" id="ARBA00022792"/>
    </source>
</evidence>
<evidence type="ECO:0000256" key="2">
    <source>
        <dbReference type="ARBA" id="ARBA00022448"/>
    </source>
</evidence>
<evidence type="ECO:0000313" key="12">
    <source>
        <dbReference type="EMBL" id="KAK1336121.1"/>
    </source>
</evidence>
<dbReference type="GO" id="GO:0005743">
    <property type="term" value="C:mitochondrial inner membrane"/>
    <property type="evidence" value="ECO:0007669"/>
    <property type="project" value="UniProtKB-SubCell"/>
</dbReference>
<keyword evidence="2 11" id="KW-0813">Transport</keyword>
<evidence type="ECO:0000256" key="10">
    <source>
        <dbReference type="ARBA" id="ARBA00064647"/>
    </source>
</evidence>
<evidence type="ECO:0000256" key="3">
    <source>
        <dbReference type="ARBA" id="ARBA00022547"/>
    </source>
</evidence>
<evidence type="ECO:0000256" key="9">
    <source>
        <dbReference type="ARBA" id="ARBA00055529"/>
    </source>
</evidence>
<evidence type="ECO:0000256" key="8">
    <source>
        <dbReference type="ARBA" id="ARBA00023136"/>
    </source>
</evidence>
<dbReference type="Pfam" id="PF05405">
    <property type="entry name" value="Mt_ATP-synt_B"/>
    <property type="match status" value="1"/>
</dbReference>
<dbReference type="Gene3D" id="1.20.5.2210">
    <property type="match status" value="1"/>
</dbReference>
<keyword evidence="8 11" id="KW-0472">Membrane</keyword>
<evidence type="ECO:0000313" key="13">
    <source>
        <dbReference type="Proteomes" id="UP001177744"/>
    </source>
</evidence>
<keyword evidence="7 11" id="KW-0496">Mitochondrion</keyword>
<dbReference type="GO" id="GO:0045259">
    <property type="term" value="C:proton-transporting ATP synthase complex"/>
    <property type="evidence" value="ECO:0007669"/>
    <property type="project" value="UniProtKB-KW"/>
</dbReference>
<keyword evidence="13" id="KW-1185">Reference proteome</keyword>